<dbReference type="Gene3D" id="3.40.50.300">
    <property type="entry name" value="P-loop containing nucleotide triphosphate hydrolases"/>
    <property type="match status" value="1"/>
</dbReference>
<reference evidence="1 2" key="1">
    <citation type="submission" date="2024-05" db="EMBL/GenBank/DDBJ databases">
        <authorList>
            <person name="Wallberg A."/>
        </authorList>
    </citation>
    <scope>NUCLEOTIDE SEQUENCE [LARGE SCALE GENOMIC DNA]</scope>
</reference>
<feature type="non-terminal residue" evidence="1">
    <location>
        <position position="1"/>
    </location>
</feature>
<organism evidence="1 2">
    <name type="scientific">Meganyctiphanes norvegica</name>
    <name type="common">Northern krill</name>
    <name type="synonym">Thysanopoda norvegica</name>
    <dbReference type="NCBI Taxonomy" id="48144"/>
    <lineage>
        <taxon>Eukaryota</taxon>
        <taxon>Metazoa</taxon>
        <taxon>Ecdysozoa</taxon>
        <taxon>Arthropoda</taxon>
        <taxon>Crustacea</taxon>
        <taxon>Multicrustacea</taxon>
        <taxon>Malacostraca</taxon>
        <taxon>Eumalacostraca</taxon>
        <taxon>Eucarida</taxon>
        <taxon>Euphausiacea</taxon>
        <taxon>Euphausiidae</taxon>
        <taxon>Meganyctiphanes</taxon>
    </lineage>
</organism>
<sequence length="141" mass="15712">QVAARVDGLICYMDATCWCTERDRETTNKKAQESEGQFKSSSHSIDVLELEAMLRTIPPNLAPPILVLLAHTEDMTNTSSDCETHEGVRTSCSRHSPAWLHPVMARLDLPWAICEVEVSSLSGVHQGLNWLLKRTLKINNG</sequence>
<dbReference type="AlphaFoldDB" id="A0AAV2QTC2"/>
<comment type="caution">
    <text evidence="1">The sequence shown here is derived from an EMBL/GenBank/DDBJ whole genome shotgun (WGS) entry which is preliminary data.</text>
</comment>
<accession>A0AAV2QTC2</accession>
<proteinExistence type="predicted"/>
<evidence type="ECO:0000313" key="1">
    <source>
        <dbReference type="EMBL" id="CAL4099772.1"/>
    </source>
</evidence>
<dbReference type="EMBL" id="CAXKWB010011013">
    <property type="protein sequence ID" value="CAL4099772.1"/>
    <property type="molecule type" value="Genomic_DNA"/>
</dbReference>
<protein>
    <submittedName>
        <fullName evidence="1">Uncharacterized protein</fullName>
    </submittedName>
</protein>
<dbReference type="Proteomes" id="UP001497623">
    <property type="component" value="Unassembled WGS sequence"/>
</dbReference>
<gene>
    <name evidence="1" type="ORF">MNOR_LOCUS16617</name>
</gene>
<keyword evidence="2" id="KW-1185">Reference proteome</keyword>
<dbReference type="InterPro" id="IPR027417">
    <property type="entry name" value="P-loop_NTPase"/>
</dbReference>
<evidence type="ECO:0000313" key="2">
    <source>
        <dbReference type="Proteomes" id="UP001497623"/>
    </source>
</evidence>
<name>A0AAV2QTC2_MEGNR</name>